<dbReference type="Proteomes" id="UP000184300">
    <property type="component" value="Unassembled WGS sequence"/>
</dbReference>
<dbReference type="GeneID" id="34464153"/>
<dbReference type="RefSeq" id="XP_022395708.1">
    <property type="nucleotide sequence ID" value="XM_022547892.1"/>
</dbReference>
<proteinExistence type="predicted"/>
<dbReference type="VEuPathDB" id="FungiDB:ASPGLDRAFT_53040"/>
<keyword evidence="2" id="KW-1185">Reference proteome</keyword>
<dbReference type="AlphaFoldDB" id="A0A1L9V523"/>
<dbReference type="EMBL" id="KV878923">
    <property type="protein sequence ID" value="OJJ79010.1"/>
    <property type="molecule type" value="Genomic_DNA"/>
</dbReference>
<organism evidence="1 2">
    <name type="scientific">Aspergillus glaucus CBS 516.65</name>
    <dbReference type="NCBI Taxonomy" id="1160497"/>
    <lineage>
        <taxon>Eukaryota</taxon>
        <taxon>Fungi</taxon>
        <taxon>Dikarya</taxon>
        <taxon>Ascomycota</taxon>
        <taxon>Pezizomycotina</taxon>
        <taxon>Eurotiomycetes</taxon>
        <taxon>Eurotiomycetidae</taxon>
        <taxon>Eurotiales</taxon>
        <taxon>Aspergillaceae</taxon>
        <taxon>Aspergillus</taxon>
        <taxon>Aspergillus subgen. Aspergillus</taxon>
    </lineage>
</organism>
<name>A0A1L9V523_ASPGL</name>
<protein>
    <submittedName>
        <fullName evidence="1">Uncharacterized protein</fullName>
    </submittedName>
</protein>
<accession>A0A1L9V523</accession>
<reference evidence="2" key="1">
    <citation type="journal article" date="2017" name="Genome Biol.">
        <title>Comparative genomics reveals high biological diversity and specific adaptations in the industrially and medically important fungal genus Aspergillus.</title>
        <authorList>
            <person name="de Vries R.P."/>
            <person name="Riley R."/>
            <person name="Wiebenga A."/>
            <person name="Aguilar-Osorio G."/>
            <person name="Amillis S."/>
            <person name="Uchima C.A."/>
            <person name="Anderluh G."/>
            <person name="Asadollahi M."/>
            <person name="Askin M."/>
            <person name="Barry K."/>
            <person name="Battaglia E."/>
            <person name="Bayram O."/>
            <person name="Benocci T."/>
            <person name="Braus-Stromeyer S.A."/>
            <person name="Caldana C."/>
            <person name="Canovas D."/>
            <person name="Cerqueira G.C."/>
            <person name="Chen F."/>
            <person name="Chen W."/>
            <person name="Choi C."/>
            <person name="Clum A."/>
            <person name="Dos Santos R.A."/>
            <person name="Damasio A.R."/>
            <person name="Diallinas G."/>
            <person name="Emri T."/>
            <person name="Fekete E."/>
            <person name="Flipphi M."/>
            <person name="Freyberg S."/>
            <person name="Gallo A."/>
            <person name="Gournas C."/>
            <person name="Habgood R."/>
            <person name="Hainaut M."/>
            <person name="Harispe M.L."/>
            <person name="Henrissat B."/>
            <person name="Hilden K.S."/>
            <person name="Hope R."/>
            <person name="Hossain A."/>
            <person name="Karabika E."/>
            <person name="Karaffa L."/>
            <person name="Karanyi Z."/>
            <person name="Krasevec N."/>
            <person name="Kuo A."/>
            <person name="Kusch H."/>
            <person name="LaButti K."/>
            <person name="Lagendijk E.L."/>
            <person name="Lapidus A."/>
            <person name="Levasseur A."/>
            <person name="Lindquist E."/>
            <person name="Lipzen A."/>
            <person name="Logrieco A.F."/>
            <person name="MacCabe A."/>
            <person name="Maekelae M.R."/>
            <person name="Malavazi I."/>
            <person name="Melin P."/>
            <person name="Meyer V."/>
            <person name="Mielnichuk N."/>
            <person name="Miskei M."/>
            <person name="Molnar A.P."/>
            <person name="Mule G."/>
            <person name="Ngan C.Y."/>
            <person name="Orejas M."/>
            <person name="Orosz E."/>
            <person name="Ouedraogo J.P."/>
            <person name="Overkamp K.M."/>
            <person name="Park H.-S."/>
            <person name="Perrone G."/>
            <person name="Piumi F."/>
            <person name="Punt P.J."/>
            <person name="Ram A.F."/>
            <person name="Ramon A."/>
            <person name="Rauscher S."/>
            <person name="Record E."/>
            <person name="Riano-Pachon D.M."/>
            <person name="Robert V."/>
            <person name="Roehrig J."/>
            <person name="Ruller R."/>
            <person name="Salamov A."/>
            <person name="Salih N.S."/>
            <person name="Samson R.A."/>
            <person name="Sandor E."/>
            <person name="Sanguinetti M."/>
            <person name="Schuetze T."/>
            <person name="Sepcic K."/>
            <person name="Shelest E."/>
            <person name="Sherlock G."/>
            <person name="Sophianopoulou V."/>
            <person name="Squina F.M."/>
            <person name="Sun H."/>
            <person name="Susca A."/>
            <person name="Todd R.B."/>
            <person name="Tsang A."/>
            <person name="Unkles S.E."/>
            <person name="van de Wiele N."/>
            <person name="van Rossen-Uffink D."/>
            <person name="Oliveira J.V."/>
            <person name="Vesth T.C."/>
            <person name="Visser J."/>
            <person name="Yu J.-H."/>
            <person name="Zhou M."/>
            <person name="Andersen M.R."/>
            <person name="Archer D.B."/>
            <person name="Baker S.E."/>
            <person name="Benoit I."/>
            <person name="Brakhage A.A."/>
            <person name="Braus G.H."/>
            <person name="Fischer R."/>
            <person name="Frisvad J.C."/>
            <person name="Goldman G.H."/>
            <person name="Houbraken J."/>
            <person name="Oakley B."/>
            <person name="Pocsi I."/>
            <person name="Scazzocchio C."/>
            <person name="Seiboth B."/>
            <person name="vanKuyk P.A."/>
            <person name="Wortman J."/>
            <person name="Dyer P.S."/>
            <person name="Grigoriev I.V."/>
        </authorList>
    </citation>
    <scope>NUCLEOTIDE SEQUENCE [LARGE SCALE GENOMIC DNA]</scope>
    <source>
        <strain evidence="2">CBS 516.65</strain>
    </source>
</reference>
<evidence type="ECO:0000313" key="1">
    <source>
        <dbReference type="EMBL" id="OJJ79010.1"/>
    </source>
</evidence>
<gene>
    <name evidence="1" type="ORF">ASPGLDRAFT_53040</name>
</gene>
<sequence>MSFVNQLRQLQSELCSVREELHDVREQNLTTIDFFIVRASTLDEWAEDRDPIWDDDRNDRVHGGRLRTDVKTTLYYEPMEPEKVSRWKSLFNRYYGMPFSSIVEIIGTLPDTVVEVMNRRASVQRMKV</sequence>
<evidence type="ECO:0000313" key="2">
    <source>
        <dbReference type="Proteomes" id="UP000184300"/>
    </source>
</evidence>
<dbReference type="OrthoDB" id="4223515at2759"/>